<feature type="non-terminal residue" evidence="3">
    <location>
        <position position="1"/>
    </location>
</feature>
<dbReference type="OrthoDB" id="3200967at2759"/>
<accession>A0A9P5PJK2</accession>
<organism evidence="3 4">
    <name type="scientific">Rhodocollybia butyracea</name>
    <dbReference type="NCBI Taxonomy" id="206335"/>
    <lineage>
        <taxon>Eukaryota</taxon>
        <taxon>Fungi</taxon>
        <taxon>Dikarya</taxon>
        <taxon>Basidiomycota</taxon>
        <taxon>Agaricomycotina</taxon>
        <taxon>Agaricomycetes</taxon>
        <taxon>Agaricomycetidae</taxon>
        <taxon>Agaricales</taxon>
        <taxon>Marasmiineae</taxon>
        <taxon>Omphalotaceae</taxon>
        <taxon>Rhodocollybia</taxon>
    </lineage>
</organism>
<gene>
    <name evidence="3" type="ORF">BDP27DRAFT_1148168</name>
    <name evidence="2" type="ORF">BDP27DRAFT_1162234</name>
</gene>
<keyword evidence="4" id="KW-1185">Reference proteome</keyword>
<evidence type="ECO:0000313" key="3">
    <source>
        <dbReference type="EMBL" id="KAF9064402.1"/>
    </source>
</evidence>
<protein>
    <recommendedName>
        <fullName evidence="1">CxC1-like cysteine cluster associated with KDZ transposases domain-containing protein</fullName>
    </recommendedName>
</protein>
<feature type="non-terminal residue" evidence="3">
    <location>
        <position position="108"/>
    </location>
</feature>
<dbReference type="Proteomes" id="UP000772434">
    <property type="component" value="Unassembled WGS sequence"/>
</dbReference>
<proteinExistence type="predicted"/>
<dbReference type="EMBL" id="JADNRY010000124">
    <property type="protein sequence ID" value="KAF9064402.1"/>
    <property type="molecule type" value="Genomic_DNA"/>
</dbReference>
<dbReference type="InterPro" id="IPR041320">
    <property type="entry name" value="CxC1"/>
</dbReference>
<evidence type="ECO:0000259" key="1">
    <source>
        <dbReference type="Pfam" id="PF18802"/>
    </source>
</evidence>
<evidence type="ECO:0000313" key="2">
    <source>
        <dbReference type="EMBL" id="KAF9058419.1"/>
    </source>
</evidence>
<feature type="domain" description="CxC1-like cysteine cluster associated with KDZ transposases" evidence="1">
    <location>
        <begin position="32"/>
        <end position="97"/>
    </location>
</feature>
<dbReference type="AlphaFoldDB" id="A0A9P5PJK2"/>
<comment type="caution">
    <text evidence="3">The sequence shown here is derived from an EMBL/GenBank/DDBJ whole genome shotgun (WGS) entry which is preliminary data.</text>
</comment>
<name>A0A9P5PJK2_9AGAR</name>
<reference evidence="3" key="1">
    <citation type="submission" date="2020-11" db="EMBL/GenBank/DDBJ databases">
        <authorList>
            <consortium name="DOE Joint Genome Institute"/>
            <person name="Ahrendt S."/>
            <person name="Riley R."/>
            <person name="Andreopoulos W."/>
            <person name="Labutti K."/>
            <person name="Pangilinan J."/>
            <person name="Ruiz-Duenas F.J."/>
            <person name="Barrasa J.M."/>
            <person name="Sanchez-Garcia M."/>
            <person name="Camarero S."/>
            <person name="Miyauchi S."/>
            <person name="Serrano A."/>
            <person name="Linde D."/>
            <person name="Babiker R."/>
            <person name="Drula E."/>
            <person name="Ayuso-Fernandez I."/>
            <person name="Pacheco R."/>
            <person name="Padilla G."/>
            <person name="Ferreira P."/>
            <person name="Barriuso J."/>
            <person name="Kellner H."/>
            <person name="Castanera R."/>
            <person name="Alfaro M."/>
            <person name="Ramirez L."/>
            <person name="Pisabarro A.G."/>
            <person name="Kuo A."/>
            <person name="Tritt A."/>
            <person name="Lipzen A."/>
            <person name="He G."/>
            <person name="Yan M."/>
            <person name="Ng V."/>
            <person name="Cullen D."/>
            <person name="Martin F."/>
            <person name="Rosso M.-N."/>
            <person name="Henrissat B."/>
            <person name="Hibbett D."/>
            <person name="Martinez A.T."/>
            <person name="Grigoriev I.V."/>
        </authorList>
    </citation>
    <scope>NUCLEOTIDE SEQUENCE</scope>
    <source>
        <strain evidence="3">AH 40177</strain>
    </source>
</reference>
<dbReference type="Pfam" id="PF18802">
    <property type="entry name" value="CxC1"/>
    <property type="match status" value="1"/>
</dbReference>
<sequence>QRWVNEMIPKLLDPYMHLLRTTKNLSSEPSEHQRPCTCGNVDGRVLAIVVVRMCSLEQIQLAICACHPAPVLVVDRGLFPCAPLHPTLAVDIRHLDFVTRYFLRTSPN</sequence>
<dbReference type="EMBL" id="JADNRY010000386">
    <property type="protein sequence ID" value="KAF9058419.1"/>
    <property type="molecule type" value="Genomic_DNA"/>
</dbReference>
<evidence type="ECO:0000313" key="4">
    <source>
        <dbReference type="Proteomes" id="UP000772434"/>
    </source>
</evidence>